<gene>
    <name evidence="6" type="ORF">M0R89_11340</name>
</gene>
<name>A0A8U0HQK1_9EURY</name>
<organism evidence="6 7">
    <name type="scientific">Halorussus limi</name>
    <dbReference type="NCBI Taxonomy" id="2938695"/>
    <lineage>
        <taxon>Archaea</taxon>
        <taxon>Methanobacteriati</taxon>
        <taxon>Methanobacteriota</taxon>
        <taxon>Stenosarchaea group</taxon>
        <taxon>Halobacteria</taxon>
        <taxon>Halobacteriales</taxon>
        <taxon>Haladaptataceae</taxon>
        <taxon>Halorussus</taxon>
    </lineage>
</organism>
<dbReference type="RefSeq" id="WP_248649197.1">
    <property type="nucleotide sequence ID" value="NZ_CP096659.1"/>
</dbReference>
<evidence type="ECO:0000256" key="3">
    <source>
        <dbReference type="ARBA" id="ARBA00038502"/>
    </source>
</evidence>
<dbReference type="InterPro" id="IPR016181">
    <property type="entry name" value="Acyl_CoA_acyltransferase"/>
</dbReference>
<dbReference type="KEGG" id="halx:M0R89_11340"/>
<accession>A0A8U0HQK1</accession>
<protein>
    <submittedName>
        <fullName evidence="6">GNAT family N-acetyltransferase</fullName>
    </submittedName>
</protein>
<evidence type="ECO:0000256" key="1">
    <source>
        <dbReference type="ARBA" id="ARBA00022679"/>
    </source>
</evidence>
<dbReference type="Pfam" id="PF13302">
    <property type="entry name" value="Acetyltransf_3"/>
    <property type="match status" value="1"/>
</dbReference>
<dbReference type="GeneID" id="72185801"/>
<dbReference type="PROSITE" id="PS51186">
    <property type="entry name" value="GNAT"/>
    <property type="match status" value="1"/>
</dbReference>
<feature type="region of interest" description="Disordered" evidence="4">
    <location>
        <begin position="72"/>
        <end position="106"/>
    </location>
</feature>
<proteinExistence type="inferred from homology"/>
<feature type="domain" description="N-acetyltransferase" evidence="5">
    <location>
        <begin position="51"/>
        <end position="202"/>
    </location>
</feature>
<sequence length="207" mass="22776">MPGVAFAHGERTALYTVERDDAAFYQRGRNHPAVRGPLGLADPTNLAQAEETVEDWVERDDSANLLVCLSTEESDGGEQTAGAEAEPTPTSDGDASSASDAEPTPIGTVNAWELDQPRGKVSYWLLPAYHGEGYATEAMALFLDHLFESRAVRGVEAHVYSHNNPSQALLDRLGFTLEGKLRENNFVEGAYRDEYVYGLLRDEWVEE</sequence>
<keyword evidence="1" id="KW-0808">Transferase</keyword>
<dbReference type="SUPFAM" id="SSF55729">
    <property type="entry name" value="Acyl-CoA N-acyltransferases (Nat)"/>
    <property type="match status" value="1"/>
</dbReference>
<evidence type="ECO:0000256" key="4">
    <source>
        <dbReference type="SAM" id="MobiDB-lite"/>
    </source>
</evidence>
<feature type="compositionally biased region" description="Low complexity" evidence="4">
    <location>
        <begin position="91"/>
        <end position="101"/>
    </location>
</feature>
<dbReference type="EMBL" id="CP096659">
    <property type="protein sequence ID" value="UPV73141.1"/>
    <property type="molecule type" value="Genomic_DNA"/>
</dbReference>
<evidence type="ECO:0000259" key="5">
    <source>
        <dbReference type="PROSITE" id="PS51186"/>
    </source>
</evidence>
<dbReference type="PANTHER" id="PTHR43792:SF8">
    <property type="entry name" value="[RIBOSOMAL PROTEIN US5]-ALANINE N-ACETYLTRANSFERASE"/>
    <property type="match status" value="1"/>
</dbReference>
<dbReference type="InterPro" id="IPR000182">
    <property type="entry name" value="GNAT_dom"/>
</dbReference>
<evidence type="ECO:0000256" key="2">
    <source>
        <dbReference type="ARBA" id="ARBA00023315"/>
    </source>
</evidence>
<evidence type="ECO:0000313" key="6">
    <source>
        <dbReference type="EMBL" id="UPV73141.1"/>
    </source>
</evidence>
<comment type="similarity">
    <text evidence="3">Belongs to the acetyltransferase family. RimJ subfamily.</text>
</comment>
<dbReference type="AlphaFoldDB" id="A0A8U0HQK1"/>
<keyword evidence="7" id="KW-1185">Reference proteome</keyword>
<dbReference type="Gene3D" id="3.40.630.30">
    <property type="match status" value="1"/>
</dbReference>
<dbReference type="GO" id="GO:0016747">
    <property type="term" value="F:acyltransferase activity, transferring groups other than amino-acyl groups"/>
    <property type="evidence" value="ECO:0007669"/>
    <property type="project" value="InterPro"/>
</dbReference>
<reference evidence="6 7" key="1">
    <citation type="submission" date="2022-04" db="EMBL/GenBank/DDBJ databases">
        <title>Diverse halophilic archaea isolated from saline environments.</title>
        <authorList>
            <person name="Cui H.-L."/>
        </authorList>
    </citation>
    <scope>NUCLEOTIDE SEQUENCE [LARGE SCALE GENOMIC DNA]</scope>
    <source>
        <strain evidence="6 7">XZYJT49</strain>
    </source>
</reference>
<evidence type="ECO:0000313" key="7">
    <source>
        <dbReference type="Proteomes" id="UP000830729"/>
    </source>
</evidence>
<dbReference type="Proteomes" id="UP000830729">
    <property type="component" value="Chromosome"/>
</dbReference>
<dbReference type="PANTHER" id="PTHR43792">
    <property type="entry name" value="GNAT FAMILY, PUTATIVE (AFU_ORTHOLOGUE AFUA_3G00765)-RELATED-RELATED"/>
    <property type="match status" value="1"/>
</dbReference>
<dbReference type="InterPro" id="IPR051531">
    <property type="entry name" value="N-acetyltransferase"/>
</dbReference>
<keyword evidence="2" id="KW-0012">Acyltransferase</keyword>